<feature type="domain" description="Ice-binding protein C-terminal" evidence="2">
    <location>
        <begin position="233"/>
        <end position="256"/>
    </location>
</feature>
<dbReference type="AlphaFoldDB" id="A0A1Z4KPA6"/>
<gene>
    <name evidence="3" type="ORF">NIES23_36280</name>
</gene>
<dbReference type="Pfam" id="PF07589">
    <property type="entry name" value="PEP-CTERM"/>
    <property type="match status" value="1"/>
</dbReference>
<dbReference type="EMBL" id="AP018216">
    <property type="protein sequence ID" value="BAY70819.1"/>
    <property type="molecule type" value="Genomic_DNA"/>
</dbReference>
<evidence type="ECO:0000313" key="3">
    <source>
        <dbReference type="EMBL" id="BAY70819.1"/>
    </source>
</evidence>
<evidence type="ECO:0000259" key="2">
    <source>
        <dbReference type="Pfam" id="PF07589"/>
    </source>
</evidence>
<dbReference type="NCBIfam" id="TIGR04155">
    <property type="entry name" value="cyano_PEP"/>
    <property type="match status" value="1"/>
</dbReference>
<feature type="transmembrane region" description="Helical" evidence="1">
    <location>
        <begin position="21"/>
        <end position="48"/>
    </location>
</feature>
<keyword evidence="1" id="KW-0812">Transmembrane</keyword>
<keyword evidence="1" id="KW-0472">Membrane</keyword>
<dbReference type="Proteomes" id="UP000217507">
    <property type="component" value="Chromosome"/>
</dbReference>
<reference evidence="3 4" key="1">
    <citation type="submission" date="2017-06" db="EMBL/GenBank/DDBJ databases">
        <title>Genome sequencing of cyanobaciteial culture collection at National Institute for Environmental Studies (NIES).</title>
        <authorList>
            <person name="Hirose Y."/>
            <person name="Shimura Y."/>
            <person name="Fujisawa T."/>
            <person name="Nakamura Y."/>
            <person name="Kawachi M."/>
        </authorList>
    </citation>
    <scope>NUCLEOTIDE SEQUENCE [LARGE SCALE GENOMIC DNA]</scope>
    <source>
        <strain evidence="3 4">NIES-23</strain>
    </source>
</reference>
<dbReference type="InterPro" id="IPR026374">
    <property type="entry name" value="Cyano_PEP"/>
</dbReference>
<evidence type="ECO:0000313" key="4">
    <source>
        <dbReference type="Proteomes" id="UP000217507"/>
    </source>
</evidence>
<protein>
    <recommendedName>
        <fullName evidence="2">Ice-binding protein C-terminal domain-containing protein</fullName>
    </recommendedName>
</protein>
<sequence>MKLVSISVDSLATRLYVYYTLFIRFLILMKITSVFSALLAGSGIALAVSSINPAAAITTTFGFQNIIEGQPPNGIDGTVATSGNTAGDAYVGNFDFDVVSGSGTVDFKFNNKFINSSTKVDQIAFSGTSSLFSTYTPNVGNSGTVSFLPITTGTFPQGNNIDQPWTIVFRLSADGPTNAIDPNETFGIRFTLANPNTYQSVIEAITVGTLKTAIRVQAFSGDGSDAFVNSSTPVPEPITMLGLGVGTAGLGALKRKYGNKEAKAKVVV</sequence>
<name>A0A1Z4KPA6_ANAVA</name>
<dbReference type="InterPro" id="IPR013424">
    <property type="entry name" value="Ice-binding_C"/>
</dbReference>
<evidence type="ECO:0000256" key="1">
    <source>
        <dbReference type="SAM" id="Phobius"/>
    </source>
</evidence>
<proteinExistence type="predicted"/>
<keyword evidence="1" id="KW-1133">Transmembrane helix</keyword>
<dbReference type="NCBIfam" id="TIGR02595">
    <property type="entry name" value="PEP_CTERM"/>
    <property type="match status" value="1"/>
</dbReference>
<accession>A0A1Z4KPA6</accession>
<organism evidence="3 4">
    <name type="scientific">Trichormus variabilis NIES-23</name>
    <dbReference type="NCBI Taxonomy" id="1973479"/>
    <lineage>
        <taxon>Bacteria</taxon>
        <taxon>Bacillati</taxon>
        <taxon>Cyanobacteriota</taxon>
        <taxon>Cyanophyceae</taxon>
        <taxon>Nostocales</taxon>
        <taxon>Nostocaceae</taxon>
        <taxon>Trichormus</taxon>
    </lineage>
</organism>